<dbReference type="Pfam" id="PF12836">
    <property type="entry name" value="HHH_3"/>
    <property type="match status" value="1"/>
</dbReference>
<dbReference type="PANTHER" id="PTHR21180">
    <property type="entry name" value="ENDONUCLEASE/EXONUCLEASE/PHOSPHATASE FAMILY DOMAIN-CONTAINING PROTEIN 1"/>
    <property type="match status" value="1"/>
</dbReference>
<dbReference type="Gene3D" id="3.10.560.10">
    <property type="entry name" value="Outer membrane lipoprotein wza domain like"/>
    <property type="match status" value="1"/>
</dbReference>
<dbReference type="GO" id="GO:0003677">
    <property type="term" value="F:DNA binding"/>
    <property type="evidence" value="ECO:0007669"/>
    <property type="project" value="InterPro"/>
</dbReference>
<keyword evidence="5" id="KW-1185">Reference proteome</keyword>
<dbReference type="NCBIfam" id="TIGR00426">
    <property type="entry name" value="competence protein ComEA helix-hairpin-helix repeat region"/>
    <property type="match status" value="1"/>
</dbReference>
<keyword evidence="2" id="KW-0472">Membrane</keyword>
<proteinExistence type="predicted"/>
<accession>A0A6I6EYZ7</accession>
<gene>
    <name evidence="4" type="ORF">GOM49_10850</name>
</gene>
<feature type="region of interest" description="Disordered" evidence="1">
    <location>
        <begin position="137"/>
        <end position="161"/>
    </location>
</feature>
<dbReference type="InterPro" id="IPR003583">
    <property type="entry name" value="Hlx-hairpin-Hlx_DNA-bd_motif"/>
</dbReference>
<evidence type="ECO:0000313" key="5">
    <source>
        <dbReference type="Proteomes" id="UP000422764"/>
    </source>
</evidence>
<keyword evidence="2" id="KW-0812">Transmembrane</keyword>
<dbReference type="Pfam" id="PF10531">
    <property type="entry name" value="SLBB"/>
    <property type="match status" value="1"/>
</dbReference>
<keyword evidence="2" id="KW-1133">Transmembrane helix</keyword>
<dbReference type="GO" id="GO:0015628">
    <property type="term" value="P:protein secretion by the type II secretion system"/>
    <property type="evidence" value="ECO:0007669"/>
    <property type="project" value="TreeGrafter"/>
</dbReference>
<dbReference type="Gene3D" id="1.10.150.310">
    <property type="entry name" value="Tex RuvX-like domain-like"/>
    <property type="match status" value="1"/>
</dbReference>
<sequence>MEKKEKIIGSIIMVVICTIFLVVGYILSKPKAYNNDDIFIKNSSSQNQYKDSIIVDKSNGVEKNSNAKEEFKNIIVEIKGEVKNPNVYTMDYGSRVYDLVKKAGGFTAKADELSINCSMKLKDEDCIIIYNKDEKERTPSPYVNNEGNRNESSINSNLSSGKININTASKEELITLPGIGDVTAEKIVDYREKNGVFNSIEDLTKIDRIGEKTLDKFKDKIEVR</sequence>
<protein>
    <submittedName>
        <fullName evidence="4">Competence protein</fullName>
    </submittedName>
</protein>
<dbReference type="AlphaFoldDB" id="A0A6I6EYZ7"/>
<dbReference type="Proteomes" id="UP000422764">
    <property type="component" value="Chromosome"/>
</dbReference>
<dbReference type="GO" id="GO:0006281">
    <property type="term" value="P:DNA repair"/>
    <property type="evidence" value="ECO:0007669"/>
    <property type="project" value="InterPro"/>
</dbReference>
<organism evidence="4 5">
    <name type="scientific">Clostridium bovifaecis</name>
    <dbReference type="NCBI Taxonomy" id="2184719"/>
    <lineage>
        <taxon>Bacteria</taxon>
        <taxon>Bacillati</taxon>
        <taxon>Bacillota</taxon>
        <taxon>Clostridia</taxon>
        <taxon>Eubacteriales</taxon>
        <taxon>Clostridiaceae</taxon>
        <taxon>Clostridium</taxon>
    </lineage>
</organism>
<dbReference type="InterPro" id="IPR019554">
    <property type="entry name" value="Soluble_ligand-bd"/>
</dbReference>
<dbReference type="InterPro" id="IPR004509">
    <property type="entry name" value="Competence_ComEA_HhH"/>
</dbReference>
<reference evidence="4 5" key="1">
    <citation type="submission" date="2019-12" db="EMBL/GenBank/DDBJ databases">
        <title>Genome sequenceing of Clostridium bovifaecis.</title>
        <authorList>
            <person name="Yao Y."/>
        </authorList>
    </citation>
    <scope>NUCLEOTIDE SEQUENCE [LARGE SCALE GENOMIC DNA]</scope>
    <source>
        <strain evidence="4 5">BXX</strain>
    </source>
</reference>
<evidence type="ECO:0000256" key="1">
    <source>
        <dbReference type="SAM" id="MobiDB-lite"/>
    </source>
</evidence>
<evidence type="ECO:0000313" key="4">
    <source>
        <dbReference type="EMBL" id="QGU95521.1"/>
    </source>
</evidence>
<evidence type="ECO:0000256" key="2">
    <source>
        <dbReference type="SAM" id="Phobius"/>
    </source>
</evidence>
<dbReference type="GO" id="GO:0015627">
    <property type="term" value="C:type II protein secretion system complex"/>
    <property type="evidence" value="ECO:0007669"/>
    <property type="project" value="TreeGrafter"/>
</dbReference>
<dbReference type="SUPFAM" id="SSF47781">
    <property type="entry name" value="RuvA domain 2-like"/>
    <property type="match status" value="1"/>
</dbReference>
<name>A0A6I6EYZ7_9CLOT</name>
<feature type="domain" description="Helix-hairpin-helix DNA-binding motif class 1" evidence="3">
    <location>
        <begin position="171"/>
        <end position="190"/>
    </location>
</feature>
<dbReference type="SMART" id="SM00278">
    <property type="entry name" value="HhH1"/>
    <property type="match status" value="2"/>
</dbReference>
<feature type="transmembrane region" description="Helical" evidence="2">
    <location>
        <begin position="7"/>
        <end position="27"/>
    </location>
</feature>
<dbReference type="InterPro" id="IPR051675">
    <property type="entry name" value="Endo/Exo/Phosphatase_dom_1"/>
</dbReference>
<dbReference type="InterPro" id="IPR010994">
    <property type="entry name" value="RuvA_2-like"/>
</dbReference>
<dbReference type="EMBL" id="CP046522">
    <property type="protein sequence ID" value="QGU95521.1"/>
    <property type="molecule type" value="Genomic_DNA"/>
</dbReference>
<dbReference type="PANTHER" id="PTHR21180:SF32">
    <property type="entry name" value="ENDONUCLEASE_EXONUCLEASE_PHOSPHATASE FAMILY DOMAIN-CONTAINING PROTEIN 1"/>
    <property type="match status" value="1"/>
</dbReference>
<evidence type="ECO:0000259" key="3">
    <source>
        <dbReference type="SMART" id="SM00278"/>
    </source>
</evidence>
<feature type="domain" description="Helix-hairpin-helix DNA-binding motif class 1" evidence="3">
    <location>
        <begin position="201"/>
        <end position="220"/>
    </location>
</feature>
<feature type="compositionally biased region" description="Polar residues" evidence="1">
    <location>
        <begin position="141"/>
        <end position="161"/>
    </location>
</feature>